<dbReference type="Proteomes" id="UP000516369">
    <property type="component" value="Chromosome"/>
</dbReference>
<evidence type="ECO:0000259" key="1">
    <source>
        <dbReference type="Pfam" id="PF12469"/>
    </source>
</evidence>
<dbReference type="KEGG" id="dvn:HQ394_06845"/>
<evidence type="ECO:0000313" key="3">
    <source>
        <dbReference type="Proteomes" id="UP000516369"/>
    </source>
</evidence>
<proteinExistence type="predicted"/>
<dbReference type="RefSeq" id="WP_190262631.1">
    <property type="nucleotide sequence ID" value="NZ_CP053923.1"/>
</dbReference>
<gene>
    <name evidence="2" type="ORF">HQ394_06845</name>
</gene>
<organism evidence="2 3">
    <name type="scientific">Defluviicoccus vanus</name>
    <dbReference type="NCBI Taxonomy" id="111831"/>
    <lineage>
        <taxon>Bacteria</taxon>
        <taxon>Pseudomonadati</taxon>
        <taxon>Pseudomonadota</taxon>
        <taxon>Alphaproteobacteria</taxon>
        <taxon>Rhodospirillales</taxon>
        <taxon>Rhodospirillaceae</taxon>
        <taxon>Defluviicoccus</taxon>
    </lineage>
</organism>
<protein>
    <recommendedName>
        <fullName evidence="1">CRISPR-associated protein Cmr2 N-terminal domain-containing protein</fullName>
    </recommendedName>
</protein>
<sequence>MTADGKRILHFTLGPVQGFVAQARRTRDLWAGSFLLSWLAGQAMAAVTEAGGSIVLPDVTDDPLLAAIHTLRGGFGPAVGSLPNRFKAQVPVGFDPQDCRAAIDAAWRKLANRVWDRFVARVADQGLDTQTIWDRQVGGFWDPAWVIGDDAGDRTDLAWLDRRKNWRTWRPPVEGGDHCTLMGDWQELSGHVRSESTAQRQSQDAFWTKLREKLPNPLDLDEQGRVSTAEQFWATVAE</sequence>
<keyword evidence="3" id="KW-1185">Reference proteome</keyword>
<dbReference type="InterPro" id="IPR024615">
    <property type="entry name" value="CRISPR-assoc_Cmr2_N"/>
</dbReference>
<dbReference type="InterPro" id="IPR038242">
    <property type="entry name" value="Cmr2_N"/>
</dbReference>
<name>A0A7H1N082_9PROT</name>
<dbReference type="AlphaFoldDB" id="A0A7H1N082"/>
<evidence type="ECO:0000313" key="2">
    <source>
        <dbReference type="EMBL" id="QNT69118.1"/>
    </source>
</evidence>
<dbReference type="EMBL" id="CP053923">
    <property type="protein sequence ID" value="QNT69118.1"/>
    <property type="molecule type" value="Genomic_DNA"/>
</dbReference>
<feature type="domain" description="CRISPR-associated protein Cmr2 N-terminal" evidence="1">
    <location>
        <begin position="9"/>
        <end position="111"/>
    </location>
</feature>
<accession>A0A7H1N082</accession>
<reference evidence="2 3" key="1">
    <citation type="submission" date="2020-05" db="EMBL/GenBank/DDBJ databases">
        <title>Complete closed genome sequence of Defluviicoccus vanus.</title>
        <authorList>
            <person name="Bessarab I."/>
            <person name="Arumugam K."/>
            <person name="Maszenan A.M."/>
            <person name="Seviour R.J."/>
            <person name="Williams R.B."/>
        </authorList>
    </citation>
    <scope>NUCLEOTIDE SEQUENCE [LARGE SCALE GENOMIC DNA]</scope>
    <source>
        <strain evidence="2 3">Ben 114</strain>
    </source>
</reference>
<dbReference type="Gene3D" id="3.30.70.2220">
    <property type="entry name" value="CRISPR-Cas system, Cmr2 subunit, D1 domain, cysteine cluster"/>
    <property type="match status" value="1"/>
</dbReference>
<dbReference type="Pfam" id="PF12469">
    <property type="entry name" value="Cmr2_N"/>
    <property type="match status" value="1"/>
</dbReference>